<accession>A0ABN8BFI7</accession>
<evidence type="ECO:0000259" key="3">
    <source>
        <dbReference type="Pfam" id="PF23338"/>
    </source>
</evidence>
<name>A0ABN8BFI7_CHISP</name>
<feature type="domain" description="PTHB1 platform" evidence="2">
    <location>
        <begin position="522"/>
        <end position="630"/>
    </location>
</feature>
<dbReference type="InterPro" id="IPR026511">
    <property type="entry name" value="PTHB1"/>
</dbReference>
<evidence type="ECO:0000259" key="1">
    <source>
        <dbReference type="Pfam" id="PF14727"/>
    </source>
</evidence>
<evidence type="ECO:0000313" key="4">
    <source>
        <dbReference type="EMBL" id="CAH0406587.1"/>
    </source>
</evidence>
<dbReference type="Proteomes" id="UP001153292">
    <property type="component" value="Chromosome 6"/>
</dbReference>
<dbReference type="EMBL" id="OU963899">
    <property type="protein sequence ID" value="CAH0406587.1"/>
    <property type="molecule type" value="Genomic_DNA"/>
</dbReference>
<sequence>MSLFKVKQWWSNNKLQETTCNIGTQCTGCLRVDKFNSYTDSDCIIIAEEFYLKIYKPTPNQLVSDILLETQVNDVILQIEIGKFTAGTTDRQIIVLHPLKYVVYQLEKKEGLIDAGDQNILKTTLKHTFTRRAYSLSCGPFGNIKTRDLICVQGLDGSLSFFDQETFLFMCIFDDVIIPGPICYIASCDSFVISKSTWILEIYSYQQLREFSEVNLRQNKKNIPQWIYNAGEEISSVQVIQTSTNFSSIVALGERYLYCFQDNGLMKYMLKFEYMPVCVCAYLIGWFYEPTSRLLVMVASDDAKLYIYESTTLLWSCDLLDPPIALTRCFLKSLPGGIVTLSAKGVVTVSYLGTEPDLNSNAPPMINETIDPEEVQAVLEKVEEELQSILETKGEVGNYNLGVAQSIKIKAEVGKPTQNLYQEYPNDSEEALHLIMCPVIVTLSCEDPNIIENIQITYACHPPFACSESVISLDGMNGTEIVESQVFLTSDTDIVDTYIDITLTITDNIRKIIVLEKKVSLPVSLYCIPATLDTIKNIKLKINTNLTEINFGRIFSDFSEEDLFTLGNSPERVTLAYRPTKKTVTIIAHDGYCTLEADNFPEMTVVLEHFISKLSDYATRMDKKDFKYEINWSKDLFKQITFKFLKSVEIHAKHRIKLKGLEDGLNMLQRQFTLVQKRLLVQYGSLPPGDCESLEFLMRDTHTRLVKCAHQIVQCKEDICRAGCTLVAMGRLLIYIFKQSSLESFKMKLVEETLCLNSLYDDYQDWEEAVSQSLSYIMNNVFKNTEKDREKLAPVTEQGVLSHINLKRFLKQIRILLEKLFLEAYGEESEPPHQTNSRGNQIIRIEEFVDVI</sequence>
<dbReference type="Pfam" id="PF23338">
    <property type="entry name" value="PTHB1_hp"/>
    <property type="match status" value="1"/>
</dbReference>
<evidence type="ECO:0008006" key="6">
    <source>
        <dbReference type="Google" id="ProtNLM"/>
    </source>
</evidence>
<dbReference type="InterPro" id="IPR055363">
    <property type="entry name" value="PTHB1_hp_dom"/>
</dbReference>
<feature type="domain" description="PTHB1 hairpin" evidence="3">
    <location>
        <begin position="644"/>
        <end position="738"/>
    </location>
</feature>
<protein>
    <recommendedName>
        <fullName evidence="6">Protein PTHB1</fullName>
    </recommendedName>
</protein>
<evidence type="ECO:0000313" key="5">
    <source>
        <dbReference type="Proteomes" id="UP001153292"/>
    </source>
</evidence>
<dbReference type="InterPro" id="IPR055362">
    <property type="entry name" value="PTHB1_pf_dom"/>
</dbReference>
<dbReference type="PANTHER" id="PTHR20991">
    <property type="entry name" value="PARATHYROID HORMONE-RESPONSIVE B1 GENE"/>
    <property type="match status" value="1"/>
</dbReference>
<feature type="domain" description="PTHB1 N-terminal" evidence="1">
    <location>
        <begin position="1"/>
        <end position="356"/>
    </location>
</feature>
<dbReference type="Pfam" id="PF14727">
    <property type="entry name" value="PHTB1_N"/>
    <property type="match status" value="1"/>
</dbReference>
<dbReference type="Pfam" id="PF23337">
    <property type="entry name" value="PTHB1_pf"/>
    <property type="match status" value="1"/>
</dbReference>
<keyword evidence="5" id="KW-1185">Reference proteome</keyword>
<dbReference type="InterPro" id="IPR028073">
    <property type="entry name" value="PHTB1_N_dom"/>
</dbReference>
<gene>
    <name evidence="4" type="ORF">CHILSU_LOCUS9967</name>
</gene>
<dbReference type="PANTHER" id="PTHR20991:SF0">
    <property type="entry name" value="PROTEIN PTHB1"/>
    <property type="match status" value="1"/>
</dbReference>
<organism evidence="4 5">
    <name type="scientific">Chilo suppressalis</name>
    <name type="common">Asiatic rice borer moth</name>
    <dbReference type="NCBI Taxonomy" id="168631"/>
    <lineage>
        <taxon>Eukaryota</taxon>
        <taxon>Metazoa</taxon>
        <taxon>Ecdysozoa</taxon>
        <taxon>Arthropoda</taxon>
        <taxon>Hexapoda</taxon>
        <taxon>Insecta</taxon>
        <taxon>Pterygota</taxon>
        <taxon>Neoptera</taxon>
        <taxon>Endopterygota</taxon>
        <taxon>Lepidoptera</taxon>
        <taxon>Glossata</taxon>
        <taxon>Ditrysia</taxon>
        <taxon>Pyraloidea</taxon>
        <taxon>Crambidae</taxon>
        <taxon>Crambinae</taxon>
        <taxon>Chilo</taxon>
    </lineage>
</organism>
<proteinExistence type="predicted"/>
<reference evidence="4" key="1">
    <citation type="submission" date="2021-12" db="EMBL/GenBank/DDBJ databases">
        <authorList>
            <person name="King R."/>
        </authorList>
    </citation>
    <scope>NUCLEOTIDE SEQUENCE</scope>
</reference>
<evidence type="ECO:0000259" key="2">
    <source>
        <dbReference type="Pfam" id="PF23337"/>
    </source>
</evidence>